<dbReference type="SUPFAM" id="SSF55347">
    <property type="entry name" value="Glyceraldehyde-3-phosphate dehydrogenase-like, C-terminal domain"/>
    <property type="match status" value="1"/>
</dbReference>
<dbReference type="SUPFAM" id="SSF51735">
    <property type="entry name" value="NAD(P)-binding Rossmann-fold domains"/>
    <property type="match status" value="1"/>
</dbReference>
<feature type="domain" description="GFO/IDH/MocA-like oxidoreductase" evidence="2">
    <location>
        <begin position="135"/>
        <end position="254"/>
    </location>
</feature>
<dbReference type="GO" id="GO:0016491">
    <property type="term" value="F:oxidoreductase activity"/>
    <property type="evidence" value="ECO:0007669"/>
    <property type="project" value="UniProtKB-KW"/>
</dbReference>
<dbReference type="InterPro" id="IPR036291">
    <property type="entry name" value="NAD(P)-bd_dom_sf"/>
</dbReference>
<organism evidence="3 4">
    <name type="scientific">Neomoorella glycerini</name>
    <dbReference type="NCBI Taxonomy" id="55779"/>
    <lineage>
        <taxon>Bacteria</taxon>
        <taxon>Bacillati</taxon>
        <taxon>Bacillota</taxon>
        <taxon>Clostridia</taxon>
        <taxon>Neomoorellales</taxon>
        <taxon>Neomoorellaceae</taxon>
        <taxon>Neomoorella</taxon>
    </lineage>
</organism>
<feature type="domain" description="Gfo/Idh/MocA-like oxidoreductase N-terminal" evidence="1">
    <location>
        <begin position="7"/>
        <end position="125"/>
    </location>
</feature>
<dbReference type="PANTHER" id="PTHR43377:SF1">
    <property type="entry name" value="BILIVERDIN REDUCTASE A"/>
    <property type="match status" value="1"/>
</dbReference>
<dbReference type="OrthoDB" id="240873at2"/>
<keyword evidence="3" id="KW-0560">Oxidoreductase</keyword>
<dbReference type="PANTHER" id="PTHR43377">
    <property type="entry name" value="BILIVERDIN REDUCTASE A"/>
    <property type="match status" value="1"/>
</dbReference>
<dbReference type="InterPro" id="IPR055170">
    <property type="entry name" value="GFO_IDH_MocA-like_dom"/>
</dbReference>
<dbReference type="InterPro" id="IPR051450">
    <property type="entry name" value="Gfo/Idh/MocA_Oxidoreductases"/>
</dbReference>
<reference evidence="3 4" key="1">
    <citation type="submission" date="2019-11" db="EMBL/GenBank/DDBJ databases">
        <title>Genome sequence of Moorella glycerini DSM11254.</title>
        <authorList>
            <person name="Poehlein A."/>
            <person name="Boeer T."/>
            <person name="Daniel R."/>
        </authorList>
    </citation>
    <scope>NUCLEOTIDE SEQUENCE [LARGE SCALE GENOMIC DNA]</scope>
    <source>
        <strain evidence="3 4">DSM 11254</strain>
    </source>
</reference>
<dbReference type="RefSeq" id="WP_156273466.1">
    <property type="nucleotide sequence ID" value="NZ_CP046244.1"/>
</dbReference>
<name>A0A6I5ZSC1_9FIRM</name>
<dbReference type="EMBL" id="CP046244">
    <property type="protein sequence ID" value="QGP92618.1"/>
    <property type="molecule type" value="Genomic_DNA"/>
</dbReference>
<dbReference type="Gene3D" id="3.30.360.10">
    <property type="entry name" value="Dihydrodipicolinate Reductase, domain 2"/>
    <property type="match status" value="1"/>
</dbReference>
<dbReference type="InterPro" id="IPR000683">
    <property type="entry name" value="Gfo/Idh/MocA-like_OxRdtase_N"/>
</dbReference>
<evidence type="ECO:0000259" key="1">
    <source>
        <dbReference type="Pfam" id="PF01408"/>
    </source>
</evidence>
<dbReference type="GO" id="GO:0000166">
    <property type="term" value="F:nucleotide binding"/>
    <property type="evidence" value="ECO:0007669"/>
    <property type="project" value="InterPro"/>
</dbReference>
<evidence type="ECO:0000313" key="3">
    <source>
        <dbReference type="EMBL" id="QGP92618.1"/>
    </source>
</evidence>
<protein>
    <submittedName>
        <fullName evidence="3">Scyllo-inositol 2-dehydrogenase</fullName>
        <ecNumber evidence="3">1.1.1.370</ecNumber>
    </submittedName>
</protein>
<evidence type="ECO:0000259" key="2">
    <source>
        <dbReference type="Pfam" id="PF22725"/>
    </source>
</evidence>
<dbReference type="AlphaFoldDB" id="A0A6I5ZSC1"/>
<accession>A0A6I5ZSC1</accession>
<dbReference type="Pfam" id="PF22725">
    <property type="entry name" value="GFO_IDH_MocA_C3"/>
    <property type="match status" value="1"/>
</dbReference>
<dbReference type="Pfam" id="PF01408">
    <property type="entry name" value="GFO_IDH_MocA"/>
    <property type="match status" value="1"/>
</dbReference>
<dbReference type="Proteomes" id="UP000425916">
    <property type="component" value="Chromosome"/>
</dbReference>
<dbReference type="EC" id="1.1.1.370" evidence="3"/>
<proteinExistence type="predicted"/>
<keyword evidence="4" id="KW-1185">Reference proteome</keyword>
<dbReference type="Gene3D" id="3.40.50.720">
    <property type="entry name" value="NAD(P)-binding Rossmann-like Domain"/>
    <property type="match status" value="1"/>
</dbReference>
<evidence type="ECO:0000313" key="4">
    <source>
        <dbReference type="Proteomes" id="UP000425916"/>
    </source>
</evidence>
<sequence>MSKGEVIRIGIAGAGFIGAIHAAGYAHNPRARLTAVADIRPEKAGALAAQYGLKSYPTLDAMLAAEKLDAIDICLPSSCHREAVVKAAAAGLHILVEKPFAITLEDIDAMIAAVEAGGVRLMVAHVCRFMPEYMVAKSLLAEGKLGRPLFFGAWRESATPGWSWNNWLLDRRQSGGTIMDLQIHDIDLSNWLLGEPVSFYMQEVMAPGRPGPAHVVSNLIYTNGAMASLEAGHLMPPSYPFTTGYRLVGEEGAVEFMSPRAGEKQVLVYRGDEVTTIDGNRLPAVLAGDPYAEELAHFVDCLLTGAPFRVTPMEARLAVATVLKLVASFTRGNLDAPATVTGER</sequence>
<gene>
    <name evidence="3" type="primary">iolX</name>
    <name evidence="3" type="ORF">MGLY_20040</name>
</gene>